<evidence type="ECO:0000313" key="3">
    <source>
        <dbReference type="EMBL" id="KAG2389175.1"/>
    </source>
</evidence>
<sequence length="572" mass="65583">MYWDPYNLLYAKMYKFVVIGGLLFVLSCFSMLVLFSSTRKNQVMNVFIPHSVAANDCHSSMRGASTHQVQDDDEQVALESTQTPPPLSLFYSSYQCNKYQEGIGHSVPDIYPKHTLFAQCSFQNLCLNRRGQWVLFLDNDTAPTSEWISRVNEQVWVYTQPRVHSSRGDMIIKVYGDGPVQLVSTSKTGSSKSSVDSNNIKNNNYEKPTRPRAMINLSPDFKYISSPSFLTHRYVAGNVGHVLMDGMTEAMINMVMFKLQEYTEMNIVFLEDIHDDSYHSENWVAAYNYDKNMSDKYSIDFFGLMSNKPVLQKCSTSTGWTVTKAPCRNQIPTTINEDNKDELTVCFKNAIAGMSRPYLLSAIGAEVINEPLRTLVSKVTGINFEYKASTKQEIVVAIHNKPKQGRHGEIIWNFEEVYSMIAERLPKEEFIVNVLKKKVRVVDLHLEGMNARQQVQFFSQVDVYIVDQGSASYMTMFLPRNAIVIQAPDCRYREDKSKFCYDRFSQYAYTFSHVKMYPFLSLLPSSMKTIDCNPRPTAEETNCDPILPPEVTYNAVVSTLTERFKELLYRKY</sequence>
<reference evidence="3 4" key="1">
    <citation type="journal article" date="2018" name="BMC Genomics">
        <title>The genome of Naegleria lovaniensis, the basis for a comparative approach to unravel pathogenicity factors of the human pathogenic amoeba N. fowleri.</title>
        <authorList>
            <person name="Liechti N."/>
            <person name="Schurch N."/>
            <person name="Bruggmann R."/>
            <person name="Wittwer M."/>
        </authorList>
    </citation>
    <scope>NUCLEOTIDE SEQUENCE [LARGE SCALE GENOMIC DNA]</scope>
    <source>
        <strain evidence="3 4">ATCC 30569</strain>
    </source>
</reference>
<evidence type="ECO:0008006" key="5">
    <source>
        <dbReference type="Google" id="ProtNLM"/>
    </source>
</evidence>
<feature type="region of interest" description="Disordered" evidence="1">
    <location>
        <begin position="185"/>
        <end position="209"/>
    </location>
</feature>
<dbReference type="RefSeq" id="XP_044553167.1">
    <property type="nucleotide sequence ID" value="XM_044690577.1"/>
</dbReference>
<name>A0AA88GY46_NAELO</name>
<keyword evidence="4" id="KW-1185">Reference proteome</keyword>
<dbReference type="GeneID" id="68107028"/>
<keyword evidence="2" id="KW-1133">Transmembrane helix</keyword>
<comment type="caution">
    <text evidence="3">The sequence shown here is derived from an EMBL/GenBank/DDBJ whole genome shotgun (WGS) entry which is preliminary data.</text>
</comment>
<evidence type="ECO:0000256" key="2">
    <source>
        <dbReference type="SAM" id="Phobius"/>
    </source>
</evidence>
<feature type="transmembrane region" description="Helical" evidence="2">
    <location>
        <begin position="13"/>
        <end position="35"/>
    </location>
</feature>
<accession>A0AA88GY46</accession>
<dbReference type="AlphaFoldDB" id="A0AA88GY46"/>
<proteinExistence type="predicted"/>
<keyword evidence="2" id="KW-0472">Membrane</keyword>
<dbReference type="Proteomes" id="UP000816034">
    <property type="component" value="Unassembled WGS sequence"/>
</dbReference>
<feature type="compositionally biased region" description="Low complexity" evidence="1">
    <location>
        <begin position="185"/>
        <end position="203"/>
    </location>
</feature>
<evidence type="ECO:0000256" key="1">
    <source>
        <dbReference type="SAM" id="MobiDB-lite"/>
    </source>
</evidence>
<keyword evidence="2" id="KW-0812">Transmembrane</keyword>
<organism evidence="3 4">
    <name type="scientific">Naegleria lovaniensis</name>
    <name type="common">Amoeba</name>
    <dbReference type="NCBI Taxonomy" id="51637"/>
    <lineage>
        <taxon>Eukaryota</taxon>
        <taxon>Discoba</taxon>
        <taxon>Heterolobosea</taxon>
        <taxon>Tetramitia</taxon>
        <taxon>Eutetramitia</taxon>
        <taxon>Vahlkampfiidae</taxon>
        <taxon>Naegleria</taxon>
    </lineage>
</organism>
<evidence type="ECO:0000313" key="4">
    <source>
        <dbReference type="Proteomes" id="UP000816034"/>
    </source>
</evidence>
<dbReference type="EMBL" id="PYSW02000008">
    <property type="protein sequence ID" value="KAG2389175.1"/>
    <property type="molecule type" value="Genomic_DNA"/>
</dbReference>
<gene>
    <name evidence="3" type="ORF">C9374_014575</name>
</gene>
<protein>
    <recommendedName>
        <fullName evidence="5">Glycosyltransferase</fullName>
    </recommendedName>
</protein>